<name>A0AA41SBK7_PAPNU</name>
<dbReference type="InterPro" id="IPR007867">
    <property type="entry name" value="GMC_OxRtase_C"/>
</dbReference>
<comment type="caution">
    <text evidence="2">The sequence shown here is derived from an EMBL/GenBank/DDBJ whole genome shotgun (WGS) entry which is preliminary data.</text>
</comment>
<dbReference type="PANTHER" id="PTHR45968:SF5">
    <property type="entry name" value="PROTEIN HOTHEAD"/>
    <property type="match status" value="1"/>
</dbReference>
<dbReference type="InterPro" id="IPR051871">
    <property type="entry name" value="GMC_Oxidoreductase-Related"/>
</dbReference>
<evidence type="ECO:0000313" key="2">
    <source>
        <dbReference type="EMBL" id="MCL7033537.1"/>
    </source>
</evidence>
<reference evidence="2" key="1">
    <citation type="submission" date="2022-03" db="EMBL/GenBank/DDBJ databases">
        <title>A functionally conserved STORR gene fusion in Papaver species that diverged 16.8 million years ago.</title>
        <authorList>
            <person name="Catania T."/>
        </authorList>
    </citation>
    <scope>NUCLEOTIDE SEQUENCE</scope>
    <source>
        <strain evidence="2">S-191538</strain>
    </source>
</reference>
<dbReference type="GO" id="GO:0016614">
    <property type="term" value="F:oxidoreductase activity, acting on CH-OH group of donors"/>
    <property type="evidence" value="ECO:0007669"/>
    <property type="project" value="InterPro"/>
</dbReference>
<evidence type="ECO:0000313" key="3">
    <source>
        <dbReference type="Proteomes" id="UP001177140"/>
    </source>
</evidence>
<organism evidence="2 3">
    <name type="scientific">Papaver nudicaule</name>
    <name type="common">Iceland poppy</name>
    <dbReference type="NCBI Taxonomy" id="74823"/>
    <lineage>
        <taxon>Eukaryota</taxon>
        <taxon>Viridiplantae</taxon>
        <taxon>Streptophyta</taxon>
        <taxon>Embryophyta</taxon>
        <taxon>Tracheophyta</taxon>
        <taxon>Spermatophyta</taxon>
        <taxon>Magnoliopsida</taxon>
        <taxon>Ranunculales</taxon>
        <taxon>Papaveraceae</taxon>
        <taxon>Papaveroideae</taxon>
        <taxon>Papaver</taxon>
    </lineage>
</organism>
<dbReference type="PANTHER" id="PTHR45968">
    <property type="entry name" value="OSJNBA0019K04.7 PROTEIN"/>
    <property type="match status" value="1"/>
</dbReference>
<dbReference type="Pfam" id="PF05199">
    <property type="entry name" value="GMC_oxred_C"/>
    <property type="match status" value="1"/>
</dbReference>
<feature type="domain" description="Glucose-methanol-choline oxidoreductase C-terminal" evidence="1">
    <location>
        <begin position="13"/>
        <end position="80"/>
    </location>
</feature>
<dbReference type="InterPro" id="IPR036188">
    <property type="entry name" value="FAD/NAD-bd_sf"/>
</dbReference>
<dbReference type="Proteomes" id="UP001177140">
    <property type="component" value="Unassembled WGS sequence"/>
</dbReference>
<dbReference type="EMBL" id="JAJJMA010135588">
    <property type="protein sequence ID" value="MCL7033537.1"/>
    <property type="molecule type" value="Genomic_DNA"/>
</dbReference>
<accession>A0AA41SBK7</accession>
<dbReference type="Gene3D" id="3.50.50.60">
    <property type="entry name" value="FAD/NAD(P)-binding domain"/>
    <property type="match status" value="1"/>
</dbReference>
<proteinExistence type="predicted"/>
<evidence type="ECO:0000259" key="1">
    <source>
        <dbReference type="Pfam" id="PF05199"/>
    </source>
</evidence>
<dbReference type="SUPFAM" id="SSF51905">
    <property type="entry name" value="FAD/NAD(P)-binding domain"/>
    <property type="match status" value="1"/>
</dbReference>
<gene>
    <name evidence="2" type="ORF">MKW94_015920</name>
</gene>
<keyword evidence="3" id="KW-1185">Reference proteome</keyword>
<protein>
    <recommendedName>
        <fullName evidence="1">Glucose-methanol-choline oxidoreductase C-terminal domain-containing protein</fullName>
    </recommendedName>
</protein>
<dbReference type="Gene3D" id="3.30.410.40">
    <property type="match status" value="1"/>
</dbReference>
<dbReference type="AlphaFoldDB" id="A0AA41SBK7"/>
<sequence length="99" mass="10617">MSVSANVNLLPKHTNSSTSLAQFCKDTLITIWHYHGGSQVGKVVDNEYRVNGVDGLRVIDGSTFLISPGTNPQATVMMLGRYMGVKILRARLGRAGAGV</sequence>